<sequence>MAEVERSVQAICTRLMEPHVEAAAGTLVQIEGLWDLAKANSRKLIDMDHVFRNMQEGLLKMDGFRTDLERFDSTLIKQAMETESLVERYEVELQQVKMMSKQKEETHLQQRRALDALRHELQHLRKLQSDCEESFFA</sequence>
<evidence type="ECO:0000313" key="3">
    <source>
        <dbReference type="Proteomes" id="UP000649617"/>
    </source>
</evidence>
<evidence type="ECO:0000256" key="1">
    <source>
        <dbReference type="SAM" id="Coils"/>
    </source>
</evidence>
<proteinExistence type="predicted"/>
<comment type="caution">
    <text evidence="2">The sequence shown here is derived from an EMBL/GenBank/DDBJ whole genome shotgun (WGS) entry which is preliminary data.</text>
</comment>
<feature type="coiled-coil region" evidence="1">
    <location>
        <begin position="86"/>
        <end position="134"/>
    </location>
</feature>
<dbReference type="OrthoDB" id="422334at2759"/>
<dbReference type="AlphaFoldDB" id="A0A812PCF8"/>
<organism evidence="2 3">
    <name type="scientific">Symbiodinium pilosum</name>
    <name type="common">Dinoflagellate</name>
    <dbReference type="NCBI Taxonomy" id="2952"/>
    <lineage>
        <taxon>Eukaryota</taxon>
        <taxon>Sar</taxon>
        <taxon>Alveolata</taxon>
        <taxon>Dinophyceae</taxon>
        <taxon>Suessiales</taxon>
        <taxon>Symbiodiniaceae</taxon>
        <taxon>Symbiodinium</taxon>
    </lineage>
</organism>
<protein>
    <submittedName>
        <fullName evidence="2">Uncharacterized protein</fullName>
    </submittedName>
</protein>
<keyword evidence="1" id="KW-0175">Coiled coil</keyword>
<feature type="non-terminal residue" evidence="2">
    <location>
        <position position="1"/>
    </location>
</feature>
<gene>
    <name evidence="2" type="ORF">SPIL2461_LOCUS8284</name>
</gene>
<keyword evidence="3" id="KW-1185">Reference proteome</keyword>
<dbReference type="Proteomes" id="UP000649617">
    <property type="component" value="Unassembled WGS sequence"/>
</dbReference>
<reference evidence="2" key="1">
    <citation type="submission" date="2021-02" db="EMBL/GenBank/DDBJ databases">
        <authorList>
            <person name="Dougan E. K."/>
            <person name="Rhodes N."/>
            <person name="Thang M."/>
            <person name="Chan C."/>
        </authorList>
    </citation>
    <scope>NUCLEOTIDE SEQUENCE</scope>
</reference>
<dbReference type="EMBL" id="CAJNIZ010013436">
    <property type="protein sequence ID" value="CAE7348893.1"/>
    <property type="molecule type" value="Genomic_DNA"/>
</dbReference>
<accession>A0A812PCF8</accession>
<name>A0A812PCF8_SYMPI</name>
<evidence type="ECO:0000313" key="2">
    <source>
        <dbReference type="EMBL" id="CAE7348893.1"/>
    </source>
</evidence>